<dbReference type="Pfam" id="PF02597">
    <property type="entry name" value="ThiS"/>
    <property type="match status" value="1"/>
</dbReference>
<sequence length="64" mass="6917">EIPKNGSCHCGIYCTKEKAHELLLNIDTKDSPLKRICISLSFSSKDVELKSGDKVSLLPPVCGG</sequence>
<proteinExistence type="predicted"/>
<feature type="non-terminal residue" evidence="1">
    <location>
        <position position="1"/>
    </location>
</feature>
<accession>A0A1V9V923</accession>
<gene>
    <name evidence="1" type="ORF">AS859_11065</name>
</gene>
<evidence type="ECO:0008006" key="3">
    <source>
        <dbReference type="Google" id="ProtNLM"/>
    </source>
</evidence>
<dbReference type="Pfam" id="PF02943">
    <property type="entry name" value="FeThRed_B"/>
    <property type="match status" value="1"/>
</dbReference>
<organism evidence="1 2">
    <name type="scientific">Aliarcobacter cryaerophilus</name>
    <dbReference type="NCBI Taxonomy" id="28198"/>
    <lineage>
        <taxon>Bacteria</taxon>
        <taxon>Pseudomonadati</taxon>
        <taxon>Campylobacterota</taxon>
        <taxon>Epsilonproteobacteria</taxon>
        <taxon>Campylobacterales</taxon>
        <taxon>Arcobacteraceae</taxon>
        <taxon>Aliarcobacter</taxon>
    </lineage>
</organism>
<dbReference type="InterPro" id="IPR016155">
    <property type="entry name" value="Mopterin_synth/thiamin_S_b"/>
</dbReference>
<dbReference type="Proteomes" id="UP000192599">
    <property type="component" value="Unassembled WGS sequence"/>
</dbReference>
<comment type="caution">
    <text evidence="1">The sequence shown here is derived from an EMBL/GenBank/DDBJ whole genome shotgun (WGS) entry which is preliminary data.</text>
</comment>
<evidence type="ECO:0000313" key="2">
    <source>
        <dbReference type="Proteomes" id="UP000192599"/>
    </source>
</evidence>
<reference evidence="1 2" key="1">
    <citation type="submission" date="2017-04" db="EMBL/GenBank/DDBJ databases">
        <title>Accumulation and expression of multiple antibiotic resistance genes in Arcobacter cryaerophilus that thrives in sewage.</title>
        <authorList>
            <person name="Millar J.A."/>
            <person name="Raghavan R."/>
        </authorList>
    </citation>
    <scope>NUCLEOTIDE SEQUENCE [LARGE SCALE GENOMIC DNA]</scope>
    <source>
        <strain evidence="1 2">AZT-1</strain>
    </source>
</reference>
<name>A0A1V9V923_9BACT</name>
<protein>
    <recommendedName>
        <fullName evidence="3">Molybdopterin synthase sulfur carrier subunit</fullName>
    </recommendedName>
</protein>
<dbReference type="InterPro" id="IPR004209">
    <property type="entry name" value="FTR_bsu"/>
</dbReference>
<dbReference type="GO" id="GO:0016730">
    <property type="term" value="F:oxidoreductase activity, acting on iron-sulfur proteins as donors"/>
    <property type="evidence" value="ECO:0007669"/>
    <property type="project" value="InterPro"/>
</dbReference>
<dbReference type="InterPro" id="IPR003749">
    <property type="entry name" value="ThiS/MoaD-like"/>
</dbReference>
<dbReference type="InterPro" id="IPR012675">
    <property type="entry name" value="Beta-grasp_dom_sf"/>
</dbReference>
<dbReference type="Gene3D" id="3.10.20.30">
    <property type="match status" value="1"/>
</dbReference>
<evidence type="ECO:0000313" key="1">
    <source>
        <dbReference type="EMBL" id="OQR40555.1"/>
    </source>
</evidence>
<dbReference type="SUPFAM" id="SSF54285">
    <property type="entry name" value="MoaD/ThiS"/>
    <property type="match status" value="1"/>
</dbReference>
<dbReference type="EMBL" id="LNTC01000372">
    <property type="protein sequence ID" value="OQR40555.1"/>
    <property type="molecule type" value="Genomic_DNA"/>
</dbReference>
<dbReference type="AlphaFoldDB" id="A0A1V9V923"/>